<keyword evidence="1" id="KW-0812">Transmembrane</keyword>
<name>A0A0B1ST77_OESDE</name>
<accession>A0A0B1ST77</accession>
<dbReference type="Gene3D" id="1.20.140.150">
    <property type="match status" value="1"/>
</dbReference>
<dbReference type="GO" id="GO:0098970">
    <property type="term" value="P:postsynaptic neurotransmitter receptor diffusion trapping"/>
    <property type="evidence" value="ECO:0007669"/>
    <property type="project" value="TreeGrafter"/>
</dbReference>
<protein>
    <submittedName>
        <fullName evidence="2">Uncharacterized protein</fullName>
    </submittedName>
</protein>
<keyword evidence="1" id="KW-0472">Membrane</keyword>
<dbReference type="OrthoDB" id="9990458at2759"/>
<evidence type="ECO:0000313" key="2">
    <source>
        <dbReference type="EMBL" id="KHJ86430.1"/>
    </source>
</evidence>
<dbReference type="GO" id="GO:0098943">
    <property type="term" value="P:neurotransmitter receptor transport, postsynaptic endosome to lysosome"/>
    <property type="evidence" value="ECO:0007669"/>
    <property type="project" value="TreeGrafter"/>
</dbReference>
<feature type="transmembrane region" description="Helical" evidence="1">
    <location>
        <begin position="77"/>
        <end position="93"/>
    </location>
</feature>
<dbReference type="PANTHER" id="PTHR12107:SF0">
    <property type="entry name" value="STARGAZIN (MAMMALIAN CALCIUM CHANNEL) HOMOLOG"/>
    <property type="match status" value="1"/>
</dbReference>
<reference evidence="2 3" key="1">
    <citation type="submission" date="2014-03" db="EMBL/GenBank/DDBJ databases">
        <title>Draft genome of the hookworm Oesophagostomum dentatum.</title>
        <authorList>
            <person name="Mitreva M."/>
        </authorList>
    </citation>
    <scope>NUCLEOTIDE SEQUENCE [LARGE SCALE GENOMIC DNA]</scope>
    <source>
        <strain evidence="2 3">OD-Hann</strain>
    </source>
</reference>
<dbReference type="GO" id="GO:0005245">
    <property type="term" value="F:voltage-gated calcium channel activity"/>
    <property type="evidence" value="ECO:0007669"/>
    <property type="project" value="TreeGrafter"/>
</dbReference>
<organism evidence="2 3">
    <name type="scientific">Oesophagostomum dentatum</name>
    <name type="common">Nodular worm</name>
    <dbReference type="NCBI Taxonomy" id="61180"/>
    <lineage>
        <taxon>Eukaryota</taxon>
        <taxon>Metazoa</taxon>
        <taxon>Ecdysozoa</taxon>
        <taxon>Nematoda</taxon>
        <taxon>Chromadorea</taxon>
        <taxon>Rhabditida</taxon>
        <taxon>Rhabditina</taxon>
        <taxon>Rhabditomorpha</taxon>
        <taxon>Strongyloidea</taxon>
        <taxon>Strongylidae</taxon>
        <taxon>Oesophagostomum</taxon>
    </lineage>
</organism>
<dbReference type="EMBL" id="KN560454">
    <property type="protein sequence ID" value="KHJ86430.1"/>
    <property type="molecule type" value="Genomic_DNA"/>
</dbReference>
<dbReference type="GO" id="GO:0032281">
    <property type="term" value="C:AMPA glutamate receptor complex"/>
    <property type="evidence" value="ECO:0007669"/>
    <property type="project" value="TreeGrafter"/>
</dbReference>
<evidence type="ECO:0000313" key="3">
    <source>
        <dbReference type="Proteomes" id="UP000053660"/>
    </source>
</evidence>
<sequence>MTEFHCNSVQYLSDEDPSDVTTSVQQTIRRAFLFMIIGGILDIIGLVTSSICCILPRPYSSLFASTIVHINAGKSSFLLTELAALFSIVVYMAKRDERTFNRYKIRSLLNFSSRSMSDDKTDSELLQDSYNNQPTRFKRRRAGISSPVMSDIASFDEIASPKRSFATRSADMDYVPPYPGLLFLPGFGEVRILS</sequence>
<proteinExistence type="predicted"/>
<evidence type="ECO:0000256" key="1">
    <source>
        <dbReference type="SAM" id="Phobius"/>
    </source>
</evidence>
<dbReference type="GO" id="GO:0051968">
    <property type="term" value="P:positive regulation of synaptic transmission, glutamatergic"/>
    <property type="evidence" value="ECO:0007669"/>
    <property type="project" value="TreeGrafter"/>
</dbReference>
<keyword evidence="3" id="KW-1185">Reference proteome</keyword>
<keyword evidence="1" id="KW-1133">Transmembrane helix</keyword>
<dbReference type="Proteomes" id="UP000053660">
    <property type="component" value="Unassembled WGS sequence"/>
</dbReference>
<dbReference type="PANTHER" id="PTHR12107">
    <property type="entry name" value="VOLTAGE-DEPENDENT CALCIUM CHANNEL GAMMA SUBUNIT"/>
    <property type="match status" value="1"/>
</dbReference>
<dbReference type="AlphaFoldDB" id="A0A0B1ST77"/>
<dbReference type="GO" id="GO:0099590">
    <property type="term" value="P:neurotransmitter receptor internalization"/>
    <property type="evidence" value="ECO:0007669"/>
    <property type="project" value="TreeGrafter"/>
</dbReference>
<dbReference type="InterPro" id="IPR051072">
    <property type="entry name" value="CACNG_subunit"/>
</dbReference>
<dbReference type="GO" id="GO:0098839">
    <property type="term" value="C:postsynaptic density membrane"/>
    <property type="evidence" value="ECO:0007669"/>
    <property type="project" value="TreeGrafter"/>
</dbReference>
<feature type="transmembrane region" description="Helical" evidence="1">
    <location>
        <begin position="32"/>
        <end position="57"/>
    </location>
</feature>
<dbReference type="GO" id="GO:0019226">
    <property type="term" value="P:transmission of nerve impulse"/>
    <property type="evidence" value="ECO:0007669"/>
    <property type="project" value="TreeGrafter"/>
</dbReference>
<dbReference type="GO" id="GO:0016247">
    <property type="term" value="F:channel regulator activity"/>
    <property type="evidence" value="ECO:0007669"/>
    <property type="project" value="TreeGrafter"/>
</dbReference>
<gene>
    <name evidence="2" type="ORF">OESDEN_13824</name>
</gene>